<evidence type="ECO:0000256" key="2">
    <source>
        <dbReference type="ARBA" id="ARBA00023015"/>
    </source>
</evidence>
<keyword evidence="3" id="KW-0238">DNA-binding</keyword>
<dbReference type="GO" id="GO:0000976">
    <property type="term" value="F:transcription cis-regulatory region binding"/>
    <property type="evidence" value="ECO:0007669"/>
    <property type="project" value="TreeGrafter"/>
</dbReference>
<proteinExistence type="predicted"/>
<dbReference type="RefSeq" id="WP_042490362.1">
    <property type="nucleotide sequence ID" value="NZ_BBPI01000080.1"/>
</dbReference>
<evidence type="ECO:0000259" key="5">
    <source>
        <dbReference type="PROSITE" id="PS50932"/>
    </source>
</evidence>
<dbReference type="InterPro" id="IPR000843">
    <property type="entry name" value="HTH_LacI"/>
</dbReference>
<dbReference type="GO" id="GO:0003700">
    <property type="term" value="F:DNA-binding transcription factor activity"/>
    <property type="evidence" value="ECO:0007669"/>
    <property type="project" value="TreeGrafter"/>
</dbReference>
<dbReference type="Gene3D" id="3.40.50.2300">
    <property type="match status" value="2"/>
</dbReference>
<dbReference type="Pfam" id="PF00356">
    <property type="entry name" value="LacI"/>
    <property type="match status" value="1"/>
</dbReference>
<dbReference type="InterPro" id="IPR046335">
    <property type="entry name" value="LacI/GalR-like_sensor"/>
</dbReference>
<dbReference type="Gene3D" id="1.10.260.40">
    <property type="entry name" value="lambda repressor-like DNA-binding domains"/>
    <property type="match status" value="1"/>
</dbReference>
<dbReference type="PANTHER" id="PTHR30146">
    <property type="entry name" value="LACI-RELATED TRANSCRIPTIONAL REPRESSOR"/>
    <property type="match status" value="1"/>
</dbReference>
<dbReference type="SUPFAM" id="SSF47413">
    <property type="entry name" value="lambda repressor-like DNA-binding domains"/>
    <property type="match status" value="1"/>
</dbReference>
<evidence type="ECO:0000313" key="6">
    <source>
        <dbReference type="EMBL" id="GAM02380.1"/>
    </source>
</evidence>
<organism evidence="6 7">
    <name type="scientific">Sphingomonas parapaucimobilis NBRC 15100</name>
    <dbReference type="NCBI Taxonomy" id="1219049"/>
    <lineage>
        <taxon>Bacteria</taxon>
        <taxon>Pseudomonadati</taxon>
        <taxon>Pseudomonadota</taxon>
        <taxon>Alphaproteobacteria</taxon>
        <taxon>Sphingomonadales</taxon>
        <taxon>Sphingomonadaceae</taxon>
        <taxon>Sphingomonas</taxon>
    </lineage>
</organism>
<dbReference type="SUPFAM" id="SSF53822">
    <property type="entry name" value="Periplasmic binding protein-like I"/>
    <property type="match status" value="1"/>
</dbReference>
<comment type="caution">
    <text evidence="6">The sequence shown here is derived from an EMBL/GenBank/DDBJ whole genome shotgun (WGS) entry which is preliminary data.</text>
</comment>
<feature type="domain" description="HTH lacI-type" evidence="5">
    <location>
        <begin position="6"/>
        <end position="60"/>
    </location>
</feature>
<dbReference type="InterPro" id="IPR028082">
    <property type="entry name" value="Peripla_BP_I"/>
</dbReference>
<evidence type="ECO:0000256" key="3">
    <source>
        <dbReference type="ARBA" id="ARBA00023125"/>
    </source>
</evidence>
<dbReference type="PANTHER" id="PTHR30146:SF95">
    <property type="entry name" value="RIBOSE OPERON REPRESSOR"/>
    <property type="match status" value="1"/>
</dbReference>
<keyword evidence="4" id="KW-0804">Transcription</keyword>
<protein>
    <submittedName>
        <fullName evidence="6">Putative LacI family transcriptional regulator</fullName>
    </submittedName>
</protein>
<dbReference type="EMBL" id="BBPI01000080">
    <property type="protein sequence ID" value="GAM02380.1"/>
    <property type="molecule type" value="Genomic_DNA"/>
</dbReference>
<reference evidence="6 7" key="1">
    <citation type="submission" date="2014-11" db="EMBL/GenBank/DDBJ databases">
        <title>Whole genome shotgun sequence of Sphingomonas parapaucimobilis NBRC 15100.</title>
        <authorList>
            <person name="Katano-Makiyama Y."/>
            <person name="Hosoyama A."/>
            <person name="Hashimoto M."/>
            <person name="Hosoyama Y."/>
            <person name="Noguchi M."/>
            <person name="Numata M."/>
            <person name="Tsuchikane K."/>
            <person name="Hirakata S."/>
            <person name="Uohara A."/>
            <person name="Shimodaira J."/>
            <person name="Ohji S."/>
            <person name="Ichikawa N."/>
            <person name="Kimura A."/>
            <person name="Yamazoe A."/>
            <person name="Fujita N."/>
        </authorList>
    </citation>
    <scope>NUCLEOTIDE SEQUENCE [LARGE SCALE GENOMIC DNA]</scope>
    <source>
        <strain evidence="6 7">NBRC 15100</strain>
    </source>
</reference>
<dbReference type="CDD" id="cd06278">
    <property type="entry name" value="PBP1_LacI-like"/>
    <property type="match status" value="1"/>
</dbReference>
<sequence>MTRRSPTLNEVARLAGVSPSAVSRTFTVGASVADKTRAKVLQAAELIGYRPNLLARSLSRQRSGTVGIAVTRLENSFNSLLLEELATALQRVGLGCRLIVTGDRDAVDVRIEEVLQHQIDVLVLCAVNLSSRIEEECAAIGVPVVMVNRITPGVGRSARAIAIVGSNEEGGRVVADHLAEAGHRSFAFIAGSADASNSREREAGFIAGLAKSGLPAPIVETGHYTFNGAMDATRTILNTVNRPDALFCANDHMALAAITVAQTEFGLSVGKDISIVGFDDSPAARFGAGLTSFSQPASLMAEEAARNIIALLGGNRTEDGLFVVPGSLKIRGSSRPANP</sequence>
<dbReference type="InterPro" id="IPR010982">
    <property type="entry name" value="Lambda_DNA-bd_dom_sf"/>
</dbReference>
<name>A0A0A1WA94_9SPHN</name>
<evidence type="ECO:0000313" key="7">
    <source>
        <dbReference type="Proteomes" id="UP000032305"/>
    </source>
</evidence>
<dbReference type="AlphaFoldDB" id="A0A0A1WA94"/>
<dbReference type="CDD" id="cd01392">
    <property type="entry name" value="HTH_LacI"/>
    <property type="match status" value="1"/>
</dbReference>
<dbReference type="eggNOG" id="COG1609">
    <property type="taxonomic scope" value="Bacteria"/>
</dbReference>
<dbReference type="Pfam" id="PF13377">
    <property type="entry name" value="Peripla_BP_3"/>
    <property type="match status" value="1"/>
</dbReference>
<keyword evidence="7" id="KW-1185">Reference proteome</keyword>
<evidence type="ECO:0000256" key="1">
    <source>
        <dbReference type="ARBA" id="ARBA00022491"/>
    </source>
</evidence>
<evidence type="ECO:0000256" key="4">
    <source>
        <dbReference type="ARBA" id="ARBA00023163"/>
    </source>
</evidence>
<keyword evidence="1" id="KW-0678">Repressor</keyword>
<gene>
    <name evidence="6" type="ORF">SP5_080_00090</name>
</gene>
<dbReference type="OrthoDB" id="8433438at2"/>
<dbReference type="PROSITE" id="PS50932">
    <property type="entry name" value="HTH_LACI_2"/>
    <property type="match status" value="1"/>
</dbReference>
<dbReference type="SMART" id="SM00354">
    <property type="entry name" value="HTH_LACI"/>
    <property type="match status" value="1"/>
</dbReference>
<dbReference type="Proteomes" id="UP000032305">
    <property type="component" value="Unassembled WGS sequence"/>
</dbReference>
<keyword evidence="2" id="KW-0805">Transcription regulation</keyword>
<accession>A0A0A1WA94</accession>